<dbReference type="InterPro" id="IPR001915">
    <property type="entry name" value="Peptidase_M48"/>
</dbReference>
<dbReference type="GO" id="GO:0006515">
    <property type="term" value="P:protein quality control for misfolded or incompletely synthesized proteins"/>
    <property type="evidence" value="ECO:0007669"/>
    <property type="project" value="TreeGrafter"/>
</dbReference>
<keyword evidence="9" id="KW-1185">Reference proteome</keyword>
<dbReference type="GO" id="GO:0034982">
    <property type="term" value="P:mitochondrial protein processing"/>
    <property type="evidence" value="ECO:0007669"/>
    <property type="project" value="TreeGrafter"/>
</dbReference>
<dbReference type="OrthoDB" id="333024at2759"/>
<gene>
    <name evidence="8" type="ORF">BJ322DRAFT_1111347</name>
</gene>
<dbReference type="Gene3D" id="3.30.2010.10">
    <property type="entry name" value="Metalloproteases ('zincins'), catalytic domain"/>
    <property type="match status" value="1"/>
</dbReference>
<proteinExistence type="predicted"/>
<dbReference type="PANTHER" id="PTHR22726:SF1">
    <property type="entry name" value="METALLOENDOPEPTIDASE OMA1, MITOCHONDRIAL"/>
    <property type="match status" value="1"/>
</dbReference>
<name>A0A9P6H9K2_9AGAM</name>
<dbReference type="InterPro" id="IPR036188">
    <property type="entry name" value="FAD/NAD-bd_sf"/>
</dbReference>
<evidence type="ECO:0000256" key="5">
    <source>
        <dbReference type="ARBA" id="ARBA00022833"/>
    </source>
</evidence>
<dbReference type="Gene3D" id="3.40.50.720">
    <property type="entry name" value="NAD(P)-binding Rossmann-like Domain"/>
    <property type="match status" value="1"/>
</dbReference>
<dbReference type="SUPFAM" id="SSF51971">
    <property type="entry name" value="Nucleotide-binding domain"/>
    <property type="match status" value="1"/>
</dbReference>
<keyword evidence="6" id="KW-0482">Metalloprotease</keyword>
<evidence type="ECO:0000256" key="3">
    <source>
        <dbReference type="ARBA" id="ARBA00022723"/>
    </source>
</evidence>
<sequence>MLPIARGLFSSLRAGPRPSGRLLKLRPPPIAKSSSALGQFRQFSSTRPKSARYFRFEVDPEQPLNYRRWSTGTQVFGGIVVLSVAYYVTHLETVPETGRRRFMDVGPKFETMMAEQSHHQLLEEFRGKILPPDHPLTQAVRDIVTRILDASNLGSLKADSTLKQQAGTPIEDSWHADVQTREGPVPGSGQREWRLIVVHDPKIVNAMASFGNIVVFTGIIPVARDEDGLAAILGHEIAHVVARHTSERYSSMKVLIAFATLLEVLGLDVGVARFLTTYLLELPNSRTQELEADVIGLRLSAKACYNPEAAPEMFNRMGKLEQAQGARLNVDFLYTHPTSESRVKMLEAFIPEARSIRANSSMCIGMQEQFESFQEATGPPDHPALMNPLKVAIIGGGPSSFYVASRLLSLVPPTGTQQLRAHIYDRLWSPHGLVRYGVAPDHPEVKNCTHKFDQAAQDPRLKFFGNVNIGGPTTSSPSAISVPIESLLSKYTHLVLGTGCTIPVLHSALPPSERCIPALEVVHWYTNHPSKPKAPPIDEAQHVSIIGQGNVSLDIARILLSRPEDLKQYDIPERVLSHLAKSTVKRVSIIGRRGPYEVAFTAKELRELLDLPGVVMDPLQPEMLQWRGDMKPTRQQSRIVSLLERGSKEKAKGPGDGFKSWSLEFFRSPTGVVPTPHSVSSNLELSLAHTTLDAKNKAVPTGATSILPTDLIITSLGHRSEPTAHWYDPGLGHVRNVSGRVIDERGNVLKNVYTSGWASTGAKGVLATTMMNAYDVAQTLLSDAREPMPEARAVMNGKVEEGTLDELPDEVKRGLETSRVITYESWKRIDEEETRRGTALRGKERERMEWNEVERYLQDAQRFNSR</sequence>
<organism evidence="8 9">
    <name type="scientific">Thelephora terrestris</name>
    <dbReference type="NCBI Taxonomy" id="56493"/>
    <lineage>
        <taxon>Eukaryota</taxon>
        <taxon>Fungi</taxon>
        <taxon>Dikarya</taxon>
        <taxon>Basidiomycota</taxon>
        <taxon>Agaricomycotina</taxon>
        <taxon>Agaricomycetes</taxon>
        <taxon>Thelephorales</taxon>
        <taxon>Thelephoraceae</taxon>
        <taxon>Thelephora</taxon>
    </lineage>
</organism>
<dbReference type="PRINTS" id="PR00419">
    <property type="entry name" value="ADXRDTASE"/>
</dbReference>
<evidence type="ECO:0000259" key="7">
    <source>
        <dbReference type="Pfam" id="PF01435"/>
    </source>
</evidence>
<keyword evidence="5" id="KW-0862">Zinc</keyword>
<evidence type="ECO:0000256" key="6">
    <source>
        <dbReference type="ARBA" id="ARBA00023049"/>
    </source>
</evidence>
<dbReference type="Pfam" id="PF01435">
    <property type="entry name" value="Peptidase_M48"/>
    <property type="match status" value="1"/>
</dbReference>
<dbReference type="GO" id="GO:0005743">
    <property type="term" value="C:mitochondrial inner membrane"/>
    <property type="evidence" value="ECO:0007669"/>
    <property type="project" value="TreeGrafter"/>
</dbReference>
<keyword evidence="3" id="KW-0479">Metal-binding</keyword>
<evidence type="ECO:0000256" key="4">
    <source>
        <dbReference type="ARBA" id="ARBA00022801"/>
    </source>
</evidence>
<feature type="domain" description="Peptidase M48" evidence="7">
    <location>
        <begin position="190"/>
        <end position="348"/>
    </location>
</feature>
<keyword evidence="4" id="KW-0378">Hydrolase</keyword>
<dbReference type="InterPro" id="IPR051156">
    <property type="entry name" value="Mito/Outer_Membr_Metalloprot"/>
</dbReference>
<evidence type="ECO:0000313" key="8">
    <source>
        <dbReference type="EMBL" id="KAF9782487.1"/>
    </source>
</evidence>
<comment type="cofactor">
    <cofactor evidence="1">
        <name>Zn(2+)</name>
        <dbReference type="ChEBI" id="CHEBI:29105"/>
    </cofactor>
</comment>
<dbReference type="Gene3D" id="3.50.50.60">
    <property type="entry name" value="FAD/NAD(P)-binding domain"/>
    <property type="match status" value="1"/>
</dbReference>
<dbReference type="Proteomes" id="UP000736335">
    <property type="component" value="Unassembled WGS sequence"/>
</dbReference>
<evidence type="ECO:0000313" key="9">
    <source>
        <dbReference type="Proteomes" id="UP000736335"/>
    </source>
</evidence>
<evidence type="ECO:0000256" key="2">
    <source>
        <dbReference type="ARBA" id="ARBA00022670"/>
    </source>
</evidence>
<dbReference type="PANTHER" id="PTHR22726">
    <property type="entry name" value="METALLOENDOPEPTIDASE OMA1"/>
    <property type="match status" value="1"/>
</dbReference>
<dbReference type="CDD" id="cd07331">
    <property type="entry name" value="M48C_Oma1_like"/>
    <property type="match status" value="1"/>
</dbReference>
<dbReference type="EMBL" id="WIUZ02000012">
    <property type="protein sequence ID" value="KAF9782487.1"/>
    <property type="molecule type" value="Genomic_DNA"/>
</dbReference>
<evidence type="ECO:0000256" key="1">
    <source>
        <dbReference type="ARBA" id="ARBA00001947"/>
    </source>
</evidence>
<comment type="caution">
    <text evidence="8">The sequence shown here is derived from an EMBL/GenBank/DDBJ whole genome shotgun (WGS) entry which is preliminary data.</text>
</comment>
<reference evidence="8" key="1">
    <citation type="journal article" date="2020" name="Nat. Commun.">
        <title>Large-scale genome sequencing of mycorrhizal fungi provides insights into the early evolution of symbiotic traits.</title>
        <authorList>
            <person name="Miyauchi S."/>
            <person name="Kiss E."/>
            <person name="Kuo A."/>
            <person name="Drula E."/>
            <person name="Kohler A."/>
            <person name="Sanchez-Garcia M."/>
            <person name="Morin E."/>
            <person name="Andreopoulos B."/>
            <person name="Barry K.W."/>
            <person name="Bonito G."/>
            <person name="Buee M."/>
            <person name="Carver A."/>
            <person name="Chen C."/>
            <person name="Cichocki N."/>
            <person name="Clum A."/>
            <person name="Culley D."/>
            <person name="Crous P.W."/>
            <person name="Fauchery L."/>
            <person name="Girlanda M."/>
            <person name="Hayes R.D."/>
            <person name="Keri Z."/>
            <person name="LaButti K."/>
            <person name="Lipzen A."/>
            <person name="Lombard V."/>
            <person name="Magnuson J."/>
            <person name="Maillard F."/>
            <person name="Murat C."/>
            <person name="Nolan M."/>
            <person name="Ohm R.A."/>
            <person name="Pangilinan J."/>
            <person name="Pereira M.F."/>
            <person name="Perotto S."/>
            <person name="Peter M."/>
            <person name="Pfister S."/>
            <person name="Riley R."/>
            <person name="Sitrit Y."/>
            <person name="Stielow J.B."/>
            <person name="Szollosi G."/>
            <person name="Zifcakova L."/>
            <person name="Stursova M."/>
            <person name="Spatafora J.W."/>
            <person name="Tedersoo L."/>
            <person name="Vaario L.M."/>
            <person name="Yamada A."/>
            <person name="Yan M."/>
            <person name="Wang P."/>
            <person name="Xu J."/>
            <person name="Bruns T."/>
            <person name="Baldrian P."/>
            <person name="Vilgalys R."/>
            <person name="Dunand C."/>
            <person name="Henrissat B."/>
            <person name="Grigoriev I.V."/>
            <person name="Hibbett D."/>
            <person name="Nagy L.G."/>
            <person name="Martin F.M."/>
        </authorList>
    </citation>
    <scope>NUCLEOTIDE SEQUENCE</scope>
    <source>
        <strain evidence="8">UH-Tt-Lm1</strain>
    </source>
</reference>
<accession>A0A9P6H9K2</accession>
<dbReference type="AlphaFoldDB" id="A0A9P6H9K2"/>
<keyword evidence="2" id="KW-0645">Protease</keyword>
<protein>
    <recommendedName>
        <fullName evidence="7">Peptidase M48 domain-containing protein</fullName>
    </recommendedName>
</protein>
<dbReference type="GO" id="GO:0004222">
    <property type="term" value="F:metalloendopeptidase activity"/>
    <property type="evidence" value="ECO:0007669"/>
    <property type="project" value="InterPro"/>
</dbReference>
<reference evidence="8" key="2">
    <citation type="submission" date="2020-11" db="EMBL/GenBank/DDBJ databases">
        <authorList>
            <consortium name="DOE Joint Genome Institute"/>
            <person name="Kuo A."/>
            <person name="Miyauchi S."/>
            <person name="Kiss E."/>
            <person name="Drula E."/>
            <person name="Kohler A."/>
            <person name="Sanchez-Garcia M."/>
            <person name="Andreopoulos B."/>
            <person name="Barry K.W."/>
            <person name="Bonito G."/>
            <person name="Buee M."/>
            <person name="Carver A."/>
            <person name="Chen C."/>
            <person name="Cichocki N."/>
            <person name="Clum A."/>
            <person name="Culley D."/>
            <person name="Crous P.W."/>
            <person name="Fauchery L."/>
            <person name="Girlanda M."/>
            <person name="Hayes R."/>
            <person name="Keri Z."/>
            <person name="Labutti K."/>
            <person name="Lipzen A."/>
            <person name="Lombard V."/>
            <person name="Magnuson J."/>
            <person name="Maillard F."/>
            <person name="Morin E."/>
            <person name="Murat C."/>
            <person name="Nolan M."/>
            <person name="Ohm R."/>
            <person name="Pangilinan J."/>
            <person name="Pereira M."/>
            <person name="Perotto S."/>
            <person name="Peter M."/>
            <person name="Riley R."/>
            <person name="Sitrit Y."/>
            <person name="Stielow B."/>
            <person name="Szollosi G."/>
            <person name="Zifcakova L."/>
            <person name="Stursova M."/>
            <person name="Spatafora J.W."/>
            <person name="Tedersoo L."/>
            <person name="Vaario L.-M."/>
            <person name="Yamada A."/>
            <person name="Yan M."/>
            <person name="Wang P."/>
            <person name="Xu J."/>
            <person name="Bruns T."/>
            <person name="Baldrian P."/>
            <person name="Vilgalys R."/>
            <person name="Henrissat B."/>
            <person name="Grigoriev I.V."/>
            <person name="Hibbett D."/>
            <person name="Nagy L.G."/>
            <person name="Martin F.M."/>
        </authorList>
    </citation>
    <scope>NUCLEOTIDE SEQUENCE</scope>
    <source>
        <strain evidence="8">UH-Tt-Lm1</strain>
    </source>
</reference>
<dbReference type="GO" id="GO:0046872">
    <property type="term" value="F:metal ion binding"/>
    <property type="evidence" value="ECO:0007669"/>
    <property type="project" value="UniProtKB-KW"/>
</dbReference>